<dbReference type="AlphaFoldDB" id="A0A6L2ZKZ4"/>
<name>A0A6L2ZKZ4_9ENTR</name>
<gene>
    <name evidence="1" type="ORF">RINTU1_01050</name>
</gene>
<dbReference type="Proteomes" id="UP000504714">
    <property type="component" value="Unassembled WGS sequence"/>
</dbReference>
<proteinExistence type="predicted"/>
<protein>
    <submittedName>
        <fullName evidence="1">Uncharacterized protein</fullName>
    </submittedName>
</protein>
<evidence type="ECO:0000313" key="1">
    <source>
        <dbReference type="EMBL" id="GFN45114.1"/>
    </source>
</evidence>
<comment type="caution">
    <text evidence="1">The sequence shown here is derived from an EMBL/GenBank/DDBJ whole genome shotgun (WGS) entry which is preliminary data.</text>
</comment>
<organism evidence="1 2">
    <name type="scientific">Candidatus Regiella insecticola</name>
    <dbReference type="NCBI Taxonomy" id="138073"/>
    <lineage>
        <taxon>Bacteria</taxon>
        <taxon>Pseudomonadati</taxon>
        <taxon>Pseudomonadota</taxon>
        <taxon>Gammaproteobacteria</taxon>
        <taxon>Enterobacterales</taxon>
        <taxon>Enterobacteriaceae</taxon>
        <taxon>aphid secondary symbionts</taxon>
        <taxon>Candidatus Regiella</taxon>
    </lineage>
</organism>
<accession>A0A6L2ZKZ4</accession>
<sequence length="45" mass="5100">MPCGTDCRHSYAKVFAVSRRILTPVNWKTLPYISGLKAEILRHIG</sequence>
<evidence type="ECO:0000313" key="2">
    <source>
        <dbReference type="Proteomes" id="UP000504714"/>
    </source>
</evidence>
<dbReference type="EMBL" id="BLXO01000001">
    <property type="protein sequence ID" value="GFN45114.1"/>
    <property type="molecule type" value="Genomic_DNA"/>
</dbReference>
<reference evidence="1 2" key="1">
    <citation type="submission" date="2020-06" db="EMBL/GenBank/DDBJ databases">
        <title>The genome sequence of Candidatus Regiella insecticola strain Tut.</title>
        <authorList>
            <person name="Nikoh N."/>
            <person name="Tsuchida T."/>
            <person name="Koga R."/>
            <person name="Oshima K."/>
            <person name="Hattori M."/>
            <person name="Fukatsu T."/>
        </authorList>
    </citation>
    <scope>NUCLEOTIDE SEQUENCE [LARGE SCALE GENOMIC DNA]</scope>
    <source>
        <strain evidence="1 2">Tut</strain>
    </source>
</reference>